<dbReference type="CDD" id="cd18809">
    <property type="entry name" value="SF1_C_RecD"/>
    <property type="match status" value="1"/>
</dbReference>
<proteinExistence type="predicted"/>
<feature type="compositionally biased region" description="Basic and acidic residues" evidence="1">
    <location>
        <begin position="265"/>
        <end position="293"/>
    </location>
</feature>
<dbReference type="WBParaSite" id="jg24915">
    <property type="protein sequence ID" value="jg24915"/>
    <property type="gene ID" value="jg24915"/>
</dbReference>
<name>A0A915DY48_9BILA</name>
<dbReference type="InterPro" id="IPR027417">
    <property type="entry name" value="P-loop_NTPase"/>
</dbReference>
<dbReference type="AlphaFoldDB" id="A0A915DY48"/>
<feature type="compositionally biased region" description="Basic and acidic residues" evidence="1">
    <location>
        <begin position="308"/>
        <end position="320"/>
    </location>
</feature>
<sequence>MSYIDTNWIPPHRLILKQRSCEWNSMQVLKTWKKPVDCQILSVVSKVKSAVFSDTFDYGKRAKETGIVWSRLQSCTIFFVMTINKAQGQSLNVWYLLGTPAGLAHGQLYTAQSRATTQAGLTILNAPLERSDGTVVYDHLLNIVYRPVLDKEPVSSLAATSHAEKVTHNDDQPNDGQFWENRRLNEWQRYGIYRYADKLPMTVAHFLYSGLADKLDAQFIVPPQSYVADDRVHFVKWRMTNGLPLTREDCLVIKQDPDNYIHEEEAVGDAEDNHEGDRPEQEKEVNNNDKTQEVDLSQLRKGCSSEAHTAKLDDFKDNSQSKKNKVAVTAKSVLQ</sequence>
<reference evidence="3" key="1">
    <citation type="submission" date="2022-11" db="UniProtKB">
        <authorList>
            <consortium name="WormBaseParasite"/>
        </authorList>
    </citation>
    <scope>IDENTIFICATION</scope>
</reference>
<protein>
    <submittedName>
        <fullName evidence="3">Uncharacterized protein</fullName>
    </submittedName>
</protein>
<feature type="region of interest" description="Disordered" evidence="1">
    <location>
        <begin position="265"/>
        <end position="296"/>
    </location>
</feature>
<dbReference type="SUPFAM" id="SSF52540">
    <property type="entry name" value="P-loop containing nucleoside triphosphate hydrolases"/>
    <property type="match status" value="1"/>
</dbReference>
<dbReference type="Proteomes" id="UP000887574">
    <property type="component" value="Unplaced"/>
</dbReference>
<evidence type="ECO:0000256" key="1">
    <source>
        <dbReference type="SAM" id="MobiDB-lite"/>
    </source>
</evidence>
<evidence type="ECO:0000313" key="3">
    <source>
        <dbReference type="WBParaSite" id="jg24915"/>
    </source>
</evidence>
<accession>A0A915DY48</accession>
<feature type="region of interest" description="Disordered" evidence="1">
    <location>
        <begin position="308"/>
        <end position="335"/>
    </location>
</feature>
<organism evidence="2 3">
    <name type="scientific">Ditylenchus dipsaci</name>
    <dbReference type="NCBI Taxonomy" id="166011"/>
    <lineage>
        <taxon>Eukaryota</taxon>
        <taxon>Metazoa</taxon>
        <taxon>Ecdysozoa</taxon>
        <taxon>Nematoda</taxon>
        <taxon>Chromadorea</taxon>
        <taxon>Rhabditida</taxon>
        <taxon>Tylenchina</taxon>
        <taxon>Tylenchomorpha</taxon>
        <taxon>Sphaerularioidea</taxon>
        <taxon>Anguinidae</taxon>
        <taxon>Anguininae</taxon>
        <taxon>Ditylenchus</taxon>
    </lineage>
</organism>
<evidence type="ECO:0000313" key="2">
    <source>
        <dbReference type="Proteomes" id="UP000887574"/>
    </source>
</evidence>
<keyword evidence="2" id="KW-1185">Reference proteome</keyword>